<comment type="function">
    <text evidence="1">Functions as a component of the nuclear pore complex (NPC).</text>
</comment>
<dbReference type="InterPro" id="IPR010856">
    <property type="entry name" value="Gig2-like"/>
</dbReference>
<keyword evidence="1" id="KW-0811">Translocation</keyword>
<dbReference type="InterPro" id="IPR011502">
    <property type="entry name" value="Nucleoporin_Nup85"/>
</dbReference>
<dbReference type="PANTHER" id="PTHR30613:SF1">
    <property type="entry name" value="DUF1479 DOMAIN PROTEIN (AFU_ORTHOLOGUE AFUA_5G09280)"/>
    <property type="match status" value="1"/>
</dbReference>
<comment type="caution">
    <text evidence="2">The sequence shown here is derived from an EMBL/GenBank/DDBJ whole genome shotgun (WGS) entry which is preliminary data.</text>
</comment>
<dbReference type="GO" id="GO:0005643">
    <property type="term" value="C:nuclear pore"/>
    <property type="evidence" value="ECO:0007669"/>
    <property type="project" value="UniProtKB-SubCell"/>
</dbReference>
<reference evidence="2 3" key="1">
    <citation type="journal article" date="2019" name="Fungal Biol. Biotechnol.">
        <title>Draft genome sequence of fastidious pathogen Ceratobasidium theobromae, which causes vascular-streak dieback in Theobroma cacao.</title>
        <authorList>
            <person name="Ali S.S."/>
            <person name="Asman A."/>
            <person name="Shao J."/>
            <person name="Firmansyah A.P."/>
            <person name="Susilo A.W."/>
            <person name="Rosmana A."/>
            <person name="McMahon P."/>
            <person name="Junaid M."/>
            <person name="Guest D."/>
            <person name="Kheng T.Y."/>
            <person name="Meinhardt L.W."/>
            <person name="Bailey B.A."/>
        </authorList>
    </citation>
    <scope>NUCLEOTIDE SEQUENCE [LARGE SCALE GENOMIC DNA]</scope>
    <source>
        <strain evidence="2 3">CT2</strain>
    </source>
</reference>
<dbReference type="Pfam" id="PF07350">
    <property type="entry name" value="Gig2-like"/>
    <property type="match status" value="1"/>
</dbReference>
<keyword evidence="1" id="KW-0509">mRNA transport</keyword>
<comment type="subunit">
    <text evidence="1">Component of the nuclear pore complex (NPC).</text>
</comment>
<dbReference type="Proteomes" id="UP000383932">
    <property type="component" value="Unassembled WGS sequence"/>
</dbReference>
<keyword evidence="1" id="KW-0653">Protein transport</keyword>
<evidence type="ECO:0000313" key="2">
    <source>
        <dbReference type="EMBL" id="KAB5594766.1"/>
    </source>
</evidence>
<keyword evidence="1" id="KW-0539">Nucleus</keyword>
<keyword evidence="1" id="KW-0906">Nuclear pore complex</keyword>
<accession>A0A5N5QUC0</accession>
<sequence length="1270" mass="139517">MAAVSLQPALIPIGGLDDFQKSQLTLVASVSPRGNGVVAHASSKAPQVATKKRYPADTLLYFASWDHIPESTVEFYCDTYLTFTTIQKIAKSLQNDAATQLLSDSQITNYYSRSIEQYINDAKKQIASLASHEPIPSTYPTYVNILETLQLVQTVYAPHGGQIDGLVGEQLLQWLNTSHTVPATSELLRLSALPEPWSDPDFWPTVNKCVLRGLSASTLGYLRRVASGHPSPVLRAFVRDSLVPVLEAHPRSSDFQREHGFIAAHARWRERVAEVREAYDKAVEGDTGGEGDEDEWPRWVDELLGVLEGDAGVVFALCSEAVEDGWGFREAVGVWGVWVDVGLKRTQLAKVVEKVVEEMPPDPTVPVQELHRAVLAMEELEASEALQVAAQLDPWLAAHLADIFEKVGVLDPHDEIVQTYGMSIRDHFVLAYAEHLHSDPTLFEIELEYMGRCGTTGRERIAAVIGHISVIPPPADPAASSKSRPRLKSLGVDEQGLPITPRIVDAGMWDGYERVNKLLSVCDQFGLPDESREICKVVAQHLTRDKHYGLAISYCAFANDVRGVGRIAILLLEEYVQHGSAEFVKHVSQIPARHVRVNATDPITARLEFVARFADFHTFSDDGAKGEAVRLLVRMLDRSIVPRAWQAVVLLDAASLLQSSDDELLITTDDAYELLRYLQNIYTQAALGAGADYLQVVARLAMKGKGKGAESEALQSLDISCGADTGVDGAGLGWLRRRLPPGGHPGIEQHQPPVPMFRVSSSRTFQLSRLARRGVATSSEQAIRQKKEGDISAIFPSLSGVVSAPLPPRFSQLKKDLLPTTEARDRLVAGWVDLLSALREGVAELQAKGNDVIPEVGFAEIERGGKAWHDEVRKRGSVVVRDVVDDKEALMWKQQVLEYVKENPQVKGEHLLWTWRNFALILRSVGFPPENKQVFELYWSKPQVLARSHPNLLKTSQAVLSLFSAEPEDQVSLSTPISYADRLRVRLPGDAKFALGPHIDGGGLERWEDAEYRKCYTEILSGNWRKCDLFKIGPRLNANSDLYHAPNQCSVFRGFQGWLSLSNTGPNEGTLRVYPFLRESVAYVIMRPFFRPRAPISTTSPSLDELKAENWVMDLETSEFPGAVPGSGQELNALTHPHLMLDAGGMVSMKPVRPGDMVFWHCDGIHAVESKHAGQGDSSVFYIPAAPLTTRNAEYLAIQRGALVSGFPAPDFPGGVGESEFVGAQRGRAADVKGALARSAMGLEKFAEGGATGGELAALKMANQVLAPLL</sequence>
<keyword evidence="1" id="KW-0472">Membrane</keyword>
<dbReference type="GO" id="GO:0031965">
    <property type="term" value="C:nuclear membrane"/>
    <property type="evidence" value="ECO:0007669"/>
    <property type="project" value="UniProtKB-UniRule"/>
</dbReference>
<dbReference type="EMBL" id="SSOP01000016">
    <property type="protein sequence ID" value="KAB5594766.1"/>
    <property type="molecule type" value="Genomic_DNA"/>
</dbReference>
<gene>
    <name evidence="2" type="ORF">CTheo_1745</name>
</gene>
<name>A0A5N5QUC0_9AGAM</name>
<keyword evidence="1" id="KW-0813">Transport</keyword>
<dbReference type="OrthoDB" id="8249012at2759"/>
<dbReference type="Gene3D" id="2.60.120.330">
    <property type="entry name" value="B-lactam Antibiotic, Isopenicillin N Synthase, Chain"/>
    <property type="match status" value="1"/>
</dbReference>
<dbReference type="GO" id="GO:0015031">
    <property type="term" value="P:protein transport"/>
    <property type="evidence" value="ECO:0007669"/>
    <property type="project" value="UniProtKB-KW"/>
</dbReference>
<dbReference type="Pfam" id="PF07575">
    <property type="entry name" value="Nucleopor_Nup85"/>
    <property type="match status" value="2"/>
</dbReference>
<evidence type="ECO:0000313" key="3">
    <source>
        <dbReference type="Proteomes" id="UP000383932"/>
    </source>
</evidence>
<proteinExistence type="inferred from homology"/>
<protein>
    <recommendedName>
        <fullName evidence="1">Nuclear pore complex protein Nup85</fullName>
    </recommendedName>
</protein>
<dbReference type="InterPro" id="IPR027443">
    <property type="entry name" value="IPNS-like_sf"/>
</dbReference>
<organism evidence="2 3">
    <name type="scientific">Ceratobasidium theobromae</name>
    <dbReference type="NCBI Taxonomy" id="1582974"/>
    <lineage>
        <taxon>Eukaryota</taxon>
        <taxon>Fungi</taxon>
        <taxon>Dikarya</taxon>
        <taxon>Basidiomycota</taxon>
        <taxon>Agaricomycotina</taxon>
        <taxon>Agaricomycetes</taxon>
        <taxon>Cantharellales</taxon>
        <taxon>Ceratobasidiaceae</taxon>
        <taxon>Ceratobasidium</taxon>
    </lineage>
</organism>
<dbReference type="GO" id="GO:0051028">
    <property type="term" value="P:mRNA transport"/>
    <property type="evidence" value="ECO:0007669"/>
    <property type="project" value="UniProtKB-KW"/>
</dbReference>
<dbReference type="SUPFAM" id="SSF51197">
    <property type="entry name" value="Clavaminate synthase-like"/>
    <property type="match status" value="1"/>
</dbReference>
<keyword evidence="3" id="KW-1185">Reference proteome</keyword>
<comment type="similarity">
    <text evidence="1">Belongs to the nucleoporin Nup85 family.</text>
</comment>
<evidence type="ECO:0000256" key="1">
    <source>
        <dbReference type="RuleBase" id="RU365073"/>
    </source>
</evidence>
<dbReference type="AlphaFoldDB" id="A0A5N5QUC0"/>
<dbReference type="PANTHER" id="PTHR30613">
    <property type="entry name" value="UNCHARACTERIZED PROTEIN YBIU-RELATED"/>
    <property type="match status" value="1"/>
</dbReference>
<comment type="subcellular location">
    <subcellularLocation>
        <location evidence="1">Nucleus</location>
        <location evidence="1">Nuclear pore complex</location>
    </subcellularLocation>
</comment>